<feature type="transmembrane region" description="Helical" evidence="10">
    <location>
        <begin position="548"/>
        <end position="571"/>
    </location>
</feature>
<keyword evidence="4" id="KW-0926">Vacuole</keyword>
<evidence type="ECO:0000256" key="9">
    <source>
        <dbReference type="SAM" id="MobiDB-lite"/>
    </source>
</evidence>
<dbReference type="InterPro" id="IPR036259">
    <property type="entry name" value="MFS_trans_sf"/>
</dbReference>
<evidence type="ECO:0000256" key="6">
    <source>
        <dbReference type="ARBA" id="ARBA00022989"/>
    </source>
</evidence>
<keyword evidence="6 10" id="KW-1133">Transmembrane helix</keyword>
<dbReference type="PANTHER" id="PTHR21576:SF45">
    <property type="entry name" value="TRANSPORTER MCH1-RELATED"/>
    <property type="match status" value="1"/>
</dbReference>
<dbReference type="AlphaFoldDB" id="A0A232LU05"/>
<dbReference type="Pfam" id="PF07690">
    <property type="entry name" value="MFS_1"/>
    <property type="match status" value="1"/>
</dbReference>
<dbReference type="SUPFAM" id="SSF103473">
    <property type="entry name" value="MFS general substrate transporter"/>
    <property type="match status" value="1"/>
</dbReference>
<evidence type="ECO:0000256" key="3">
    <source>
        <dbReference type="ARBA" id="ARBA00022448"/>
    </source>
</evidence>
<comment type="caution">
    <text evidence="11">The sequence shown here is derived from an EMBL/GenBank/DDBJ whole genome shotgun (WGS) entry which is preliminary data.</text>
</comment>
<dbReference type="Gene3D" id="1.20.1250.20">
    <property type="entry name" value="MFS general substrate transporter like domains"/>
    <property type="match status" value="1"/>
</dbReference>
<evidence type="ECO:0000256" key="4">
    <source>
        <dbReference type="ARBA" id="ARBA00022554"/>
    </source>
</evidence>
<comment type="similarity">
    <text evidence="2">Belongs to the major facilitator superfamily.</text>
</comment>
<name>A0A232LU05_9EURO</name>
<evidence type="ECO:0000313" key="11">
    <source>
        <dbReference type="EMBL" id="OXV07635.1"/>
    </source>
</evidence>
<dbReference type="OrthoDB" id="199930at2759"/>
<feature type="transmembrane region" description="Helical" evidence="10">
    <location>
        <begin position="591"/>
        <end position="613"/>
    </location>
</feature>
<gene>
    <name evidence="11" type="ORF">Egran_04600</name>
</gene>
<feature type="transmembrane region" description="Helical" evidence="10">
    <location>
        <begin position="484"/>
        <end position="507"/>
    </location>
</feature>
<feature type="transmembrane region" description="Helical" evidence="10">
    <location>
        <begin position="153"/>
        <end position="173"/>
    </location>
</feature>
<dbReference type="GO" id="GO:0000329">
    <property type="term" value="C:fungal-type vacuole membrane"/>
    <property type="evidence" value="ECO:0007669"/>
    <property type="project" value="TreeGrafter"/>
</dbReference>
<evidence type="ECO:0000256" key="8">
    <source>
        <dbReference type="ARBA" id="ARBA00039330"/>
    </source>
</evidence>
<dbReference type="PANTHER" id="PTHR21576">
    <property type="entry name" value="UNCHARACTERIZED NODULIN-LIKE PROTEIN"/>
    <property type="match status" value="1"/>
</dbReference>
<protein>
    <recommendedName>
        <fullName evidence="8">Probable transporter MCH1</fullName>
    </recommendedName>
</protein>
<evidence type="ECO:0000256" key="7">
    <source>
        <dbReference type="ARBA" id="ARBA00023136"/>
    </source>
</evidence>
<feature type="region of interest" description="Disordered" evidence="9">
    <location>
        <begin position="36"/>
        <end position="55"/>
    </location>
</feature>
<dbReference type="Proteomes" id="UP000243515">
    <property type="component" value="Unassembled WGS sequence"/>
</dbReference>
<feature type="transmembrane region" description="Helical" evidence="10">
    <location>
        <begin position="221"/>
        <end position="242"/>
    </location>
</feature>
<evidence type="ECO:0000256" key="1">
    <source>
        <dbReference type="ARBA" id="ARBA00004128"/>
    </source>
</evidence>
<dbReference type="EMBL" id="NPHW01004664">
    <property type="protein sequence ID" value="OXV07635.1"/>
    <property type="molecule type" value="Genomic_DNA"/>
</dbReference>
<feature type="transmembrane region" description="Helical" evidence="10">
    <location>
        <begin position="519"/>
        <end position="541"/>
    </location>
</feature>
<keyword evidence="3" id="KW-0813">Transport</keyword>
<accession>A0A232LU05</accession>
<sequence>MANANGDHAEIDTIDKRDFDANRPFLVDGNGNGIFSGRRRRTRSESSRISPLSNGSDEFSDGLLSNVVDGIVDEDRRKLKLETVRICSFIWGVVCCLCAGSITAFSLYGHLFLNHLHYTQLRVNGVSIAAEVAMYTSVPFIGYLCDRYSPTPLLLFSAIFFCTGYLLAAFSYRSGPPPDVGGSGWSFWVMILAFVLVGTGTSCMYLGALTTCAKNFGRGKYRGVMLAVPIAAFGLSGMWQSQVGTYLLCERLEDGSCGDLDVFRYFLFLAFLLLATGLLGAVGLRVVEDEEERYIDEAVSELERSGIIGEDEFFRPREEIRAAYGTFQPEGISDNFEDEEEDGLSVTLSDEELRLQRERDEEERRKKNWLLNQETRLFLKDHTMWWLATGFFLITGPGEAYINNLGTIIQTLTPASYPFHSPPPAGLPSTHVATIALTSTASRLLTGSLSDVFAPPATHHYIYSPENPNRQPLPQANGITFSRLIFLLPCTTLLSLGFLLLATPLTLHHPQIFNLTSGLVGIGYGGAFSLVPIIISVVWGVENFGTNWGIVAIAPAAGAALWGIVYSYGYQSAADGGGGGGDGHCLGWKCYGFWAMGCTLSVWGAILALTLAWRGWRRRGVVV</sequence>
<dbReference type="InterPro" id="IPR011701">
    <property type="entry name" value="MFS"/>
</dbReference>
<proteinExistence type="inferred from homology"/>
<reference evidence="11 12" key="1">
    <citation type="journal article" date="2015" name="Environ. Microbiol.">
        <title>Metagenome sequence of Elaphomyces granulatus from sporocarp tissue reveals Ascomycota ectomycorrhizal fingerprints of genome expansion and a Proteobacteria-rich microbiome.</title>
        <authorList>
            <person name="Quandt C.A."/>
            <person name="Kohler A."/>
            <person name="Hesse C.N."/>
            <person name="Sharpton T.J."/>
            <person name="Martin F."/>
            <person name="Spatafora J.W."/>
        </authorList>
    </citation>
    <scope>NUCLEOTIDE SEQUENCE [LARGE SCALE GENOMIC DNA]</scope>
    <source>
        <strain evidence="11 12">OSC145934</strain>
    </source>
</reference>
<keyword evidence="7 10" id="KW-0472">Membrane</keyword>
<evidence type="ECO:0000256" key="10">
    <source>
        <dbReference type="SAM" id="Phobius"/>
    </source>
</evidence>
<evidence type="ECO:0000313" key="12">
    <source>
        <dbReference type="Proteomes" id="UP000243515"/>
    </source>
</evidence>
<comment type="subcellular location">
    <subcellularLocation>
        <location evidence="1">Vacuole membrane</location>
        <topology evidence="1">Multi-pass membrane protein</topology>
    </subcellularLocation>
</comment>
<feature type="transmembrane region" description="Helical" evidence="10">
    <location>
        <begin position="185"/>
        <end position="209"/>
    </location>
</feature>
<dbReference type="GO" id="GO:0022857">
    <property type="term" value="F:transmembrane transporter activity"/>
    <property type="evidence" value="ECO:0007669"/>
    <property type="project" value="InterPro"/>
</dbReference>
<feature type="transmembrane region" description="Helical" evidence="10">
    <location>
        <begin position="128"/>
        <end position="146"/>
    </location>
</feature>
<feature type="transmembrane region" description="Helical" evidence="10">
    <location>
        <begin position="86"/>
        <end position="108"/>
    </location>
</feature>
<keyword evidence="5 10" id="KW-0812">Transmembrane</keyword>
<evidence type="ECO:0000256" key="5">
    <source>
        <dbReference type="ARBA" id="ARBA00022692"/>
    </source>
</evidence>
<keyword evidence="12" id="KW-1185">Reference proteome</keyword>
<organism evidence="11 12">
    <name type="scientific">Elaphomyces granulatus</name>
    <dbReference type="NCBI Taxonomy" id="519963"/>
    <lineage>
        <taxon>Eukaryota</taxon>
        <taxon>Fungi</taxon>
        <taxon>Dikarya</taxon>
        <taxon>Ascomycota</taxon>
        <taxon>Pezizomycotina</taxon>
        <taxon>Eurotiomycetes</taxon>
        <taxon>Eurotiomycetidae</taxon>
        <taxon>Eurotiales</taxon>
        <taxon>Elaphomycetaceae</taxon>
        <taxon>Elaphomyces</taxon>
    </lineage>
</organism>
<evidence type="ECO:0000256" key="2">
    <source>
        <dbReference type="ARBA" id="ARBA00008335"/>
    </source>
</evidence>
<feature type="transmembrane region" description="Helical" evidence="10">
    <location>
        <begin position="262"/>
        <end position="284"/>
    </location>
</feature>